<keyword evidence="4" id="KW-1185">Reference proteome</keyword>
<evidence type="ECO:0000313" key="4">
    <source>
        <dbReference type="Proteomes" id="UP001295684"/>
    </source>
</evidence>
<reference evidence="3" key="1">
    <citation type="submission" date="2023-07" db="EMBL/GenBank/DDBJ databases">
        <authorList>
            <consortium name="AG Swart"/>
            <person name="Singh M."/>
            <person name="Singh A."/>
            <person name="Seah K."/>
            <person name="Emmerich C."/>
        </authorList>
    </citation>
    <scope>NUCLEOTIDE SEQUENCE</scope>
    <source>
        <strain evidence="3">DP1</strain>
    </source>
</reference>
<proteinExistence type="predicted"/>
<organism evidence="3 4">
    <name type="scientific">Euplotes crassus</name>
    <dbReference type="NCBI Taxonomy" id="5936"/>
    <lineage>
        <taxon>Eukaryota</taxon>
        <taxon>Sar</taxon>
        <taxon>Alveolata</taxon>
        <taxon>Ciliophora</taxon>
        <taxon>Intramacronucleata</taxon>
        <taxon>Spirotrichea</taxon>
        <taxon>Hypotrichia</taxon>
        <taxon>Euplotida</taxon>
        <taxon>Euplotidae</taxon>
        <taxon>Moneuplotes</taxon>
    </lineage>
</organism>
<feature type="region of interest" description="Disordered" evidence="2">
    <location>
        <begin position="2722"/>
        <end position="2748"/>
    </location>
</feature>
<protein>
    <submittedName>
        <fullName evidence="3">Uncharacterized protein</fullName>
    </submittedName>
</protein>
<name>A0AAD1UJ34_EUPCR</name>
<evidence type="ECO:0000256" key="2">
    <source>
        <dbReference type="SAM" id="MobiDB-lite"/>
    </source>
</evidence>
<sequence>MNKNDPDDYQNLLDKLRNAHLSLKEYVARCQTDLKTPGFIPDVILLEDPEKQKGYRTEYINNISEIPQPNKLYLDAHELQRRCMETIANKADPTEVKEELANFFKRRASNLQHKKYKLLIRWAHYVQGSESIDTVGLRLDPLFAKVQTEYDLAIERADRLCLDDGFHDFYKVKKPHPTATEGKHSGKPLYIESEERLPSSSLRQDDVEVYLRSKTFRNQIFRIPNKLISLMKWMKYTNRYEILGESRRSMIKLRNENRKKQRDLCTLVSDTLREKLVRAGIDTEKVVTAVVDTYTKSLRDKEYPSKAEELLSTTKYDYVKLPLLHTLAIELKFCLKEISAEFDITGDLEVDNGHSFTYQIQVHFPVLFQKHVENSKFDLYDTFPEDEDGALRNKNPKNNQLENLHSYAKSETKKSMLGYINTDDLPQITGDISKDTVIQTESYTKLRGSYWLPYICFTPRIDSFYKKQSLLFQVKGDSLLSSYFDFLDVNDCSAVNKILDDASILHTQRAQKRNPLRTEGGKFVSVEKELEQNLSLAANKESGKKLIDFEIEPLIEPIPVHIVKGLYMLRYLKARDFKSKLLNAMNYYREIQKRLTCDMVEMGSRDRLNLNCNIVSPKDIANNAKKLLKNTMINDLLLEALEAESEIDHFVSIKAFKHKKMFKPKVTATSPSLPKIHIAFEGFAGHYSVSEEEDDINSGEMPSEQAKRLRGRICKREFNKDYNDVKIIDEEGIPIIYDTALHDIVSLEKELIQIGTFYIKKQEYLIDVEIREPMASIDRGAVSAELLEYENKFQYAKIRLIEELMESYENTVDILEQQRFVQIIIDIMAKRPRLNTDATHFIDSYKSEIEYLTNMREFLNELARMQIKKEKEIANDIREYLELKYRKVNEHINRKWEYTNPDKIDKEENKNTAKSRQHETENEENEREEREKNQRLANIAKRHITDFTKNYDQDFTEVLGLPEITADDLFKKNREKEPIVIDALRQQSQFIKIEEGYPHFPEKEELLNFYESVGCITRIYSLVDTIFQECIEIHKPENGQAISALHGSITRFSRSKLKLAKNVIYDKDVMTEEEKTLVNLQDGFLCDFPDKMVLLAKEMKSYSSNEKAENIDPFIAGHCDLDTIENFEFIDAKQLEEDPFLDENVTLDTLIKKGMQISQAATKFQSKIRQEEKVKASAKNEEEKQKKLNKLRFKVQMPSLLYFYCNIVEVLRLRENLIKTLTDTICLSGYYKQLCKYAGSEFERIQFSECLGFDTSGITKGKKNFVDTGKGDSLDHSLVIREFDPTLLSNLNFAHGQSFKLLITELGVEELRGVLHYQVMQHQILMIAIEKNQTILESVLKGISELDYLSSKDDLEFILPNSHCKMNHVLSKSVEGYNLDILNKEKMRLKNNFKKECSEHFAPVLAPKSKQRSSISKKYQIFVNKLTTSDYKIEGKLRILRNYRIKLLHHLCRDILKNAYQETLRTQLLKICNDLRIKSNLLPFKKKKELILFCGLCDYQEDIPRAMAKNNILHQDPVYNIENYEEGNFKTLFYVPNTVEVCYLENKIPPEFSSQGQFPTGIAEKVDENNLEKPIREVMVPKPTKKKFTDFKYLNESAKGGIIEANFAEAYSYGGKVFDLLVYLTLVNNIFDLEYSICKLNSSGEDILNLESQIFSGQVFWKDEKALYEPQFGVEEGSDEEKDHDFPIPTETISDKLIRQIVKEKREKKHLADDMENIKNNFKKIGQLVKNPDNKNLQKATNILINHHQMFYYIFLHGMERAQDKYLEKGDHTEFRLLQDYLNNFTNKYEGIITRDNGYHINQALITPSGCDIEQEFYTDYEDFNKAYQPVVDEKYLIPSHIRLVHQIYGEKSLNNLRRSQYNSHFPESGYPCLRWCFLNLNDIERVCNYTTYKSVRDELEEYGKLTEINELGDEAIFEAQLAYLKNKIQSRQLRHAFMCFEGKCTMPESIEGYKALSTFYKEGFYFKVIFEKDKVLESYKKKKIASMEFKSSHGDGDEISKERIEQLKQIAASKGLVHSSYSLQSNEFIIDVRRNEPAIIAKAEISCIQREFDVILIKESIKLISKHDEALKGCLEMGAADNQINAFIHPYQQFASTLFETVDRNSHLDIVTKASFVQQFLTRLRNRCTEVETLTSGPGIVFSMKDFNDCVQTLCRGMIKYCETTVRSMSETNSLKTQQLSHLVYVNERQRDYYKRKCKNFVEEIDKIINAKMTEKGAAIIYELDITHRELRMLKDNYYLMEKMMREEINKQFIDEITEKDYLLKKYKEGFDEYKVRVNKGISSEVYNEITTIENRVKARANVYKMTDIQGIEDKIKRLQEAERQKGIPGLQSIDREVKLPQDDESNFSPSFDNYRPDNGDADDTNYGAYEPYMPSAREELLQLHRALRNQKNFMRIKEVMMKEKHEREIFNLKQQLTSNQALWEQLAESEKREAIMRQELFFTQQSLATCEKIISKMQSELEVLQNQRLRLQQYKNNKSKRLDELESKVRQMEILENIDLNKLLDELRARDRKLTQLTKVEKNLQGKIDSVYKIGEQKVEEMRHKFLQEKKIKESAFARLDGLRMEIRAIEGQDIGDDIWKEKCKELFSLCKELQKENEELRNTRANELNNIATPDIGSLRENIESMASHTHDDKSFKNAYMDRMGAKTITTKPSTAAQKHRLLAKKKGYMSGGSLAGALGINQTEMSPRGSTNSSAVKGIYSTTNNAKEYDRKRPHYSVGRFGRKAPQSQGNNARQRTQKRIVKKAVSKQRNPFEYNPRPHMKSEESSGGVFTLPGVYNSSDNYIKGVKAPNQAKIIGSRIKPQ</sequence>
<feature type="compositionally biased region" description="Polar residues" evidence="2">
    <location>
        <begin position="2730"/>
        <end position="2739"/>
    </location>
</feature>
<keyword evidence="1" id="KW-0175">Coiled coil</keyword>
<dbReference type="InterPro" id="IPR040401">
    <property type="entry name" value="CCDC162"/>
</dbReference>
<feature type="region of interest" description="Disordered" evidence="2">
    <location>
        <begin position="903"/>
        <end position="933"/>
    </location>
</feature>
<evidence type="ECO:0000313" key="3">
    <source>
        <dbReference type="EMBL" id="CAI2366139.1"/>
    </source>
</evidence>
<feature type="coiled-coil region" evidence="1">
    <location>
        <begin position="2449"/>
        <end position="2497"/>
    </location>
</feature>
<feature type="compositionally biased region" description="Basic and acidic residues" evidence="2">
    <location>
        <begin position="903"/>
        <end position="920"/>
    </location>
</feature>
<accession>A0AAD1UJ34</accession>
<gene>
    <name evidence="3" type="ORF">ECRASSUSDP1_LOCUS7410</name>
</gene>
<feature type="coiled-coil region" evidence="1">
    <location>
        <begin position="1161"/>
        <end position="1188"/>
    </location>
</feature>
<dbReference type="Proteomes" id="UP001295684">
    <property type="component" value="Unassembled WGS sequence"/>
</dbReference>
<dbReference type="EMBL" id="CAMPGE010007215">
    <property type="protein sequence ID" value="CAI2366139.1"/>
    <property type="molecule type" value="Genomic_DNA"/>
</dbReference>
<feature type="coiled-coil region" evidence="1">
    <location>
        <begin position="2586"/>
        <end position="2613"/>
    </location>
</feature>
<dbReference type="PANTHER" id="PTHR33331">
    <property type="entry name" value="COILED-COIL DOMAIN-CONTAINING PROTEIN 162"/>
    <property type="match status" value="1"/>
</dbReference>
<evidence type="ECO:0000256" key="1">
    <source>
        <dbReference type="SAM" id="Coils"/>
    </source>
</evidence>
<dbReference type="PANTHER" id="PTHR33331:SF13">
    <property type="entry name" value="COILED-COIL DOMAIN CONTAINING 162"/>
    <property type="match status" value="1"/>
</dbReference>
<comment type="caution">
    <text evidence="3">The sequence shown here is derived from an EMBL/GenBank/DDBJ whole genome shotgun (WGS) entry which is preliminary data.</text>
</comment>